<evidence type="ECO:0000313" key="4">
    <source>
        <dbReference type="Proteomes" id="UP000585317"/>
    </source>
</evidence>
<dbReference type="EMBL" id="VZZX01007292">
    <property type="protein sequence ID" value="NXW75216.1"/>
    <property type="molecule type" value="Genomic_DNA"/>
</dbReference>
<keyword evidence="1" id="KW-0479">Metal-binding</keyword>
<dbReference type="InterPro" id="IPR017856">
    <property type="entry name" value="Integrase-like_N"/>
</dbReference>
<sequence length="60" mass="6548">AAMAPLPNIFEQAKLSHQLFHQNAPGLVRRFHLTWEQARTIVAACPSCTQHALPTLSAGV</sequence>
<evidence type="ECO:0000256" key="1">
    <source>
        <dbReference type="PROSITE-ProRule" id="PRU00450"/>
    </source>
</evidence>
<dbReference type="AlphaFoldDB" id="A0A7L4EKC2"/>
<dbReference type="GO" id="GO:0008270">
    <property type="term" value="F:zinc ion binding"/>
    <property type="evidence" value="ECO:0007669"/>
    <property type="project" value="UniProtKB-KW"/>
</dbReference>
<feature type="domain" description="Integrase-type" evidence="2">
    <location>
        <begin position="8"/>
        <end position="49"/>
    </location>
</feature>
<dbReference type="PROSITE" id="PS50876">
    <property type="entry name" value="ZF_INTEGRASE"/>
    <property type="match status" value="1"/>
</dbReference>
<keyword evidence="1" id="KW-0862">Zinc</keyword>
<evidence type="ECO:0000313" key="3">
    <source>
        <dbReference type="EMBL" id="NXW75216.1"/>
    </source>
</evidence>
<evidence type="ECO:0000259" key="2">
    <source>
        <dbReference type="PROSITE" id="PS50876"/>
    </source>
</evidence>
<dbReference type="Proteomes" id="UP000585317">
    <property type="component" value="Unassembled WGS sequence"/>
</dbReference>
<comment type="caution">
    <text evidence="3">The sequence shown here is derived from an EMBL/GenBank/DDBJ whole genome shotgun (WGS) entry which is preliminary data.</text>
</comment>
<gene>
    <name evidence="3" type="primary">Ervk18_0</name>
    <name evidence="3" type="ORF">HIRRUS_R16108</name>
</gene>
<proteinExistence type="predicted"/>
<reference evidence="3 4" key="1">
    <citation type="submission" date="2019-09" db="EMBL/GenBank/DDBJ databases">
        <title>Bird 10,000 Genomes (B10K) Project - Family phase.</title>
        <authorList>
            <person name="Zhang G."/>
        </authorList>
    </citation>
    <scope>NUCLEOTIDE SEQUENCE [LARGE SCALE GENOMIC DNA]</scope>
    <source>
        <strain evidence="3">B10K-DU-001-67</strain>
        <tissue evidence="3">Muscle</tissue>
    </source>
</reference>
<name>A0A7L4EKC2_HIRRU</name>
<organism evidence="3 4">
    <name type="scientific">Hirundo rustica</name>
    <name type="common">Barn swallow</name>
    <dbReference type="NCBI Taxonomy" id="43150"/>
    <lineage>
        <taxon>Eukaryota</taxon>
        <taxon>Metazoa</taxon>
        <taxon>Chordata</taxon>
        <taxon>Craniata</taxon>
        <taxon>Vertebrata</taxon>
        <taxon>Euteleostomi</taxon>
        <taxon>Archelosauria</taxon>
        <taxon>Archosauria</taxon>
        <taxon>Dinosauria</taxon>
        <taxon>Saurischia</taxon>
        <taxon>Theropoda</taxon>
        <taxon>Coelurosauria</taxon>
        <taxon>Aves</taxon>
        <taxon>Neognathae</taxon>
        <taxon>Neoaves</taxon>
        <taxon>Telluraves</taxon>
        <taxon>Australaves</taxon>
        <taxon>Passeriformes</taxon>
        <taxon>Sylvioidea</taxon>
        <taxon>Hirundinidae</taxon>
        <taxon>Hirundo</taxon>
    </lineage>
</organism>
<dbReference type="Pfam" id="PF02022">
    <property type="entry name" value="Integrase_Zn"/>
    <property type="match status" value="1"/>
</dbReference>
<dbReference type="Gene3D" id="1.10.10.200">
    <property type="match status" value="1"/>
</dbReference>
<protein>
    <submittedName>
        <fullName evidence="3">POK18 protein</fullName>
    </submittedName>
</protein>
<keyword evidence="1" id="KW-0863">Zinc-finger</keyword>
<feature type="non-terminal residue" evidence="3">
    <location>
        <position position="60"/>
    </location>
</feature>
<dbReference type="InterPro" id="IPR003308">
    <property type="entry name" value="Integrase_Zn-bd_dom_N"/>
</dbReference>
<accession>A0A7L4EKC2</accession>
<dbReference type="SUPFAM" id="SSF46919">
    <property type="entry name" value="N-terminal Zn binding domain of HIV integrase"/>
    <property type="match status" value="1"/>
</dbReference>
<feature type="non-terminal residue" evidence="3">
    <location>
        <position position="1"/>
    </location>
</feature>